<dbReference type="PROSITE" id="PS51318">
    <property type="entry name" value="TAT"/>
    <property type="match status" value="1"/>
</dbReference>
<evidence type="ECO:0000256" key="4">
    <source>
        <dbReference type="ARBA" id="ARBA00022723"/>
    </source>
</evidence>
<dbReference type="PROSITE" id="PS51404">
    <property type="entry name" value="DYP_PEROXIDASE"/>
    <property type="match status" value="1"/>
</dbReference>
<evidence type="ECO:0000256" key="2">
    <source>
        <dbReference type="ARBA" id="ARBA00022559"/>
    </source>
</evidence>
<feature type="domain" description="Dyp-type peroxidase N-terminal" evidence="15">
    <location>
        <begin position="57"/>
        <end position="212"/>
    </location>
</feature>
<dbReference type="NCBIfam" id="TIGR01412">
    <property type="entry name" value="tat_substr_1"/>
    <property type="match status" value="1"/>
</dbReference>
<dbReference type="RefSeq" id="WP_307248972.1">
    <property type="nucleotide sequence ID" value="NZ_JAUSQZ010000001.1"/>
</dbReference>
<evidence type="ECO:0000256" key="8">
    <source>
        <dbReference type="ARBA" id="ARBA00023239"/>
    </source>
</evidence>
<dbReference type="EMBL" id="JAUSQZ010000001">
    <property type="protein sequence ID" value="MDP9830108.1"/>
    <property type="molecule type" value="Genomic_DNA"/>
</dbReference>
<keyword evidence="4 13" id="KW-0479">Metal-binding</keyword>
<comment type="caution">
    <text evidence="17">The sequence shown here is derived from an EMBL/GenBank/DDBJ whole genome shotgun (WGS) entry which is preliminary data.</text>
</comment>
<name>A0ABT9PBM4_9ACTN</name>
<evidence type="ECO:0000259" key="15">
    <source>
        <dbReference type="Pfam" id="PF04261"/>
    </source>
</evidence>
<comment type="cofactor">
    <cofactor evidence="13">
        <name>heme b</name>
        <dbReference type="ChEBI" id="CHEBI:60344"/>
    </cofactor>
    <text evidence="13">Binds 1 heme b (iron(II)-protoporphyrin IX) group non-covalently per subunit.</text>
</comment>
<feature type="region of interest" description="Disordered" evidence="14">
    <location>
        <begin position="102"/>
        <end position="122"/>
    </location>
</feature>
<reference evidence="17 18" key="1">
    <citation type="submission" date="2023-07" db="EMBL/GenBank/DDBJ databases">
        <title>Sequencing the genomes of 1000 actinobacteria strains.</title>
        <authorList>
            <person name="Klenk H.-P."/>
        </authorList>
    </citation>
    <scope>NUCLEOTIDE SEQUENCE [LARGE SCALE GENOMIC DNA]</scope>
    <source>
        <strain evidence="17 18">DSM 44388</strain>
    </source>
</reference>
<keyword evidence="5" id="KW-0732">Signal</keyword>
<feature type="domain" description="Dyp-type peroxidase C-terminal" evidence="16">
    <location>
        <begin position="224"/>
        <end position="402"/>
    </location>
</feature>
<dbReference type="Proteomes" id="UP001235712">
    <property type="component" value="Unassembled WGS sequence"/>
</dbReference>
<dbReference type="InterPro" id="IPR048327">
    <property type="entry name" value="Dyp_perox_N"/>
</dbReference>
<dbReference type="InterPro" id="IPR048328">
    <property type="entry name" value="Dyp_perox_C"/>
</dbReference>
<dbReference type="SUPFAM" id="SSF54909">
    <property type="entry name" value="Dimeric alpha+beta barrel"/>
    <property type="match status" value="1"/>
</dbReference>
<dbReference type="GO" id="GO:0004601">
    <property type="term" value="F:peroxidase activity"/>
    <property type="evidence" value="ECO:0007669"/>
    <property type="project" value="UniProtKB-KW"/>
</dbReference>
<evidence type="ECO:0000256" key="7">
    <source>
        <dbReference type="ARBA" id="ARBA00023004"/>
    </source>
</evidence>
<keyword evidence="3 13" id="KW-0349">Heme</keyword>
<dbReference type="EC" id="1.11.1.-" evidence="13"/>
<dbReference type="Pfam" id="PF04261">
    <property type="entry name" value="Dyp_perox_N"/>
    <property type="match status" value="1"/>
</dbReference>
<dbReference type="Pfam" id="PF20628">
    <property type="entry name" value="Dyp_perox_C"/>
    <property type="match status" value="1"/>
</dbReference>
<sequence length="413" mass="44092">MSEVPARTPRLSRRRLFGLLGGTGALGAAAGVVATRSMVDDPVTSGGDVVEFFGDHQAGIVTPAQDRLHFATFDLSPVAKRDQLIELLTEWTNASLRMTAGQDVGSGSVTGDPGAPPDDTGEALGLSPARLTITVGFGTTLFDGRFGLADRRPEQLADLPTFAGDALRSEISGGDLCVQACSNDPQVAVHAIRNLARIARGTASVRWSQLGFGRTSSTTTAQQTPRNMMGFKDGTANLKAEDTDLMAEHVWAQPGDGQDWMTGGSYLVARRIRMLIEPWDSTPLTEQERVIGRTKGTGAPIGKSAEFDTTDLGRLDPNSHVRLAHPDNNAGARILRRGYSFTDGTDDLGRLDAGLFFLAYQRDPRTQFVTIQNSLAGNNNDALNEYLQHVGSGLFACPPGVKAGEHWGQALFG</sequence>
<evidence type="ECO:0000256" key="6">
    <source>
        <dbReference type="ARBA" id="ARBA00023002"/>
    </source>
</evidence>
<comment type="similarity">
    <text evidence="9 13">Belongs to the DyP-type peroxidase family.</text>
</comment>
<comment type="catalytic activity">
    <reaction evidence="12">
        <text>heme b + 2 H(+) = protoporphyrin IX + Fe(2+)</text>
        <dbReference type="Rhea" id="RHEA:22584"/>
        <dbReference type="ChEBI" id="CHEBI:15378"/>
        <dbReference type="ChEBI" id="CHEBI:29033"/>
        <dbReference type="ChEBI" id="CHEBI:57306"/>
        <dbReference type="ChEBI" id="CHEBI:60344"/>
        <dbReference type="EC" id="4.98.1.1"/>
    </reaction>
    <physiologicalReaction direction="left-to-right" evidence="12">
        <dbReference type="Rhea" id="RHEA:22585"/>
    </physiologicalReaction>
</comment>
<evidence type="ECO:0000313" key="18">
    <source>
        <dbReference type="Proteomes" id="UP001235712"/>
    </source>
</evidence>
<accession>A0ABT9PBM4</accession>
<keyword evidence="2 13" id="KW-0575">Peroxidase</keyword>
<organism evidence="17 18">
    <name type="scientific">Kineosporia succinea</name>
    <dbReference type="NCBI Taxonomy" id="84632"/>
    <lineage>
        <taxon>Bacteria</taxon>
        <taxon>Bacillati</taxon>
        <taxon>Actinomycetota</taxon>
        <taxon>Actinomycetes</taxon>
        <taxon>Kineosporiales</taxon>
        <taxon>Kineosporiaceae</taxon>
        <taxon>Kineosporia</taxon>
    </lineage>
</organism>
<evidence type="ECO:0000256" key="11">
    <source>
        <dbReference type="ARBA" id="ARBA00033775"/>
    </source>
</evidence>
<evidence type="ECO:0000256" key="9">
    <source>
        <dbReference type="ARBA" id="ARBA00025737"/>
    </source>
</evidence>
<protein>
    <recommendedName>
        <fullName evidence="10 13">Deferrochelatase</fullName>
        <ecNumber evidence="13">1.11.1.-</ecNumber>
    </recommendedName>
    <alternativeName>
        <fullName evidence="11 13">Peroxidase EfeB</fullName>
    </alternativeName>
</protein>
<evidence type="ECO:0000256" key="1">
    <source>
        <dbReference type="ARBA" id="ARBA00004196"/>
    </source>
</evidence>
<dbReference type="NCBIfam" id="TIGR01413">
    <property type="entry name" value="Dyp_perox_fam"/>
    <property type="match status" value="1"/>
</dbReference>
<evidence type="ECO:0000256" key="10">
    <source>
        <dbReference type="ARBA" id="ARBA00033771"/>
    </source>
</evidence>
<evidence type="ECO:0000256" key="5">
    <source>
        <dbReference type="ARBA" id="ARBA00022729"/>
    </source>
</evidence>
<dbReference type="PANTHER" id="PTHR30521">
    <property type="entry name" value="DEFERROCHELATASE/PEROXIDASE"/>
    <property type="match status" value="1"/>
</dbReference>
<comment type="function">
    <text evidence="13">Involved in the recovery of exogenous heme iron. Extracts iron from heme while preserving the protoporphyrin ring intact.</text>
</comment>
<dbReference type="InterPro" id="IPR006313">
    <property type="entry name" value="EfeB/EfeN"/>
</dbReference>
<proteinExistence type="inferred from homology"/>
<keyword evidence="7 13" id="KW-0408">Iron</keyword>
<evidence type="ECO:0000256" key="13">
    <source>
        <dbReference type="RuleBase" id="RU365017"/>
    </source>
</evidence>
<evidence type="ECO:0000256" key="3">
    <source>
        <dbReference type="ARBA" id="ARBA00022617"/>
    </source>
</evidence>
<comment type="subcellular location">
    <subcellularLocation>
        <location evidence="1">Cell envelope</location>
    </subcellularLocation>
</comment>
<evidence type="ECO:0000256" key="12">
    <source>
        <dbReference type="ARBA" id="ARBA00048856"/>
    </source>
</evidence>
<keyword evidence="8" id="KW-0456">Lyase</keyword>
<evidence type="ECO:0000259" key="16">
    <source>
        <dbReference type="Pfam" id="PF20628"/>
    </source>
</evidence>
<dbReference type="InterPro" id="IPR006311">
    <property type="entry name" value="TAT_signal"/>
</dbReference>
<keyword evidence="6 13" id="KW-0560">Oxidoreductase</keyword>
<evidence type="ECO:0000256" key="14">
    <source>
        <dbReference type="SAM" id="MobiDB-lite"/>
    </source>
</evidence>
<keyword evidence="18" id="KW-1185">Reference proteome</keyword>
<evidence type="ECO:0000313" key="17">
    <source>
        <dbReference type="EMBL" id="MDP9830108.1"/>
    </source>
</evidence>
<dbReference type="InterPro" id="IPR011008">
    <property type="entry name" value="Dimeric_a/b-barrel"/>
</dbReference>
<dbReference type="PANTHER" id="PTHR30521:SF4">
    <property type="entry name" value="DEFERROCHELATASE"/>
    <property type="match status" value="1"/>
</dbReference>
<gene>
    <name evidence="17" type="ORF">J2S57_005857</name>
</gene>
<dbReference type="InterPro" id="IPR006314">
    <property type="entry name" value="Dyp_peroxidase"/>
</dbReference>